<proteinExistence type="predicted"/>
<protein>
    <submittedName>
        <fullName evidence="1">Uncharacterized protein</fullName>
    </submittedName>
</protein>
<reference evidence="1 2" key="1">
    <citation type="submission" date="2015-10" db="EMBL/GenBank/DDBJ databases">
        <title>Draft genome sequence of Streptomyces cellostaticus DSM 40189, type strain for the species Streptomyces cellostaticus.</title>
        <authorList>
            <person name="Ruckert C."/>
            <person name="Winkler A."/>
            <person name="Kalinowski J."/>
            <person name="Kampfer P."/>
            <person name="Glaeser S."/>
        </authorList>
    </citation>
    <scope>NUCLEOTIDE SEQUENCE [LARGE SCALE GENOMIC DNA]</scope>
    <source>
        <strain evidence="1 2">DSM 40189</strain>
    </source>
</reference>
<evidence type="ECO:0000313" key="2">
    <source>
        <dbReference type="Proteomes" id="UP000054241"/>
    </source>
</evidence>
<dbReference type="OrthoDB" id="4247467at2"/>
<gene>
    <name evidence="1" type="ORF">AQI88_18830</name>
</gene>
<accession>A0A101NKD4</accession>
<sequence>MSASMSFHPEPSTWVHVHDYGTVHPPILALDGDGYHLTISVFESRSPADHKAFAESFAQTVTGYLAAVDRWAAAQTADTATTQDA</sequence>
<dbReference type="AlphaFoldDB" id="A0A101NKD4"/>
<keyword evidence="2" id="KW-1185">Reference proteome</keyword>
<evidence type="ECO:0000313" key="1">
    <source>
        <dbReference type="EMBL" id="KUM94901.1"/>
    </source>
</evidence>
<dbReference type="STRING" id="67285.AQI88_18830"/>
<name>A0A101NKD4_9ACTN</name>
<dbReference type="EMBL" id="LMWL01000034">
    <property type="protein sequence ID" value="KUM94901.1"/>
    <property type="molecule type" value="Genomic_DNA"/>
</dbReference>
<organism evidence="1 2">
    <name type="scientific">Streptomyces cellostaticus</name>
    <dbReference type="NCBI Taxonomy" id="67285"/>
    <lineage>
        <taxon>Bacteria</taxon>
        <taxon>Bacillati</taxon>
        <taxon>Actinomycetota</taxon>
        <taxon>Actinomycetes</taxon>
        <taxon>Kitasatosporales</taxon>
        <taxon>Streptomycetaceae</taxon>
        <taxon>Streptomyces</taxon>
    </lineage>
</organism>
<dbReference type="RefSeq" id="WP_067000354.1">
    <property type="nucleotide sequence ID" value="NZ_BNDU01000006.1"/>
</dbReference>
<comment type="caution">
    <text evidence="1">The sequence shown here is derived from an EMBL/GenBank/DDBJ whole genome shotgun (WGS) entry which is preliminary data.</text>
</comment>
<dbReference type="Proteomes" id="UP000054241">
    <property type="component" value="Unassembled WGS sequence"/>
</dbReference>